<evidence type="ECO:0000313" key="3">
    <source>
        <dbReference type="EMBL" id="VVD01090.1"/>
    </source>
</evidence>
<dbReference type="NCBIfam" id="TIGR00152">
    <property type="entry name" value="dephospho-CoA kinase"/>
    <property type="match status" value="1"/>
</dbReference>
<dbReference type="InterPro" id="IPR001977">
    <property type="entry name" value="Depp_CoAkinase"/>
</dbReference>
<keyword evidence="1" id="KW-0547">Nucleotide-binding</keyword>
<accession>A0A5E4QU05</accession>
<dbReference type="Gene3D" id="3.40.50.300">
    <property type="entry name" value="P-loop containing nucleotide triphosphate hydrolases"/>
    <property type="match status" value="1"/>
</dbReference>
<gene>
    <name evidence="3" type="ORF">LSINAPIS_LOCUS11590</name>
</gene>
<dbReference type="GO" id="GO:0015937">
    <property type="term" value="P:coenzyme A biosynthetic process"/>
    <property type="evidence" value="ECO:0007669"/>
    <property type="project" value="InterPro"/>
</dbReference>
<evidence type="ECO:0008006" key="5">
    <source>
        <dbReference type="Google" id="ProtNLM"/>
    </source>
</evidence>
<dbReference type="Pfam" id="PF01121">
    <property type="entry name" value="CoaE"/>
    <property type="match status" value="1"/>
</dbReference>
<dbReference type="SUPFAM" id="SSF52540">
    <property type="entry name" value="P-loop containing nucleoside triphosphate hydrolases"/>
    <property type="match status" value="1"/>
</dbReference>
<reference evidence="3 4" key="1">
    <citation type="submission" date="2017-07" db="EMBL/GenBank/DDBJ databases">
        <authorList>
            <person name="Talla V."/>
            <person name="Backstrom N."/>
        </authorList>
    </citation>
    <scope>NUCLEOTIDE SEQUENCE [LARGE SCALE GENOMIC DNA]</scope>
</reference>
<name>A0A5E4QU05_9NEOP</name>
<keyword evidence="4" id="KW-1185">Reference proteome</keyword>
<dbReference type="InterPro" id="IPR027417">
    <property type="entry name" value="P-loop_NTPase"/>
</dbReference>
<dbReference type="PANTHER" id="PTHR10695">
    <property type="entry name" value="DEPHOSPHO-COA KINASE-RELATED"/>
    <property type="match status" value="1"/>
</dbReference>
<organism evidence="3 4">
    <name type="scientific">Leptidea sinapis</name>
    <dbReference type="NCBI Taxonomy" id="189913"/>
    <lineage>
        <taxon>Eukaryota</taxon>
        <taxon>Metazoa</taxon>
        <taxon>Ecdysozoa</taxon>
        <taxon>Arthropoda</taxon>
        <taxon>Hexapoda</taxon>
        <taxon>Insecta</taxon>
        <taxon>Pterygota</taxon>
        <taxon>Neoptera</taxon>
        <taxon>Endopterygota</taxon>
        <taxon>Lepidoptera</taxon>
        <taxon>Glossata</taxon>
        <taxon>Ditrysia</taxon>
        <taxon>Papilionoidea</taxon>
        <taxon>Pieridae</taxon>
        <taxon>Dismorphiinae</taxon>
        <taxon>Leptidea</taxon>
    </lineage>
</organism>
<evidence type="ECO:0000256" key="2">
    <source>
        <dbReference type="ARBA" id="ARBA00022840"/>
    </source>
</evidence>
<proteinExistence type="inferred from homology"/>
<dbReference type="HAMAP" id="MF_00376">
    <property type="entry name" value="Dephospho_CoA_kinase"/>
    <property type="match status" value="1"/>
</dbReference>
<dbReference type="GO" id="GO:0004140">
    <property type="term" value="F:dephospho-CoA kinase activity"/>
    <property type="evidence" value="ECO:0007669"/>
    <property type="project" value="InterPro"/>
</dbReference>
<dbReference type="PANTHER" id="PTHR10695:SF46">
    <property type="entry name" value="BIFUNCTIONAL COENZYME A SYNTHASE-RELATED"/>
    <property type="match status" value="1"/>
</dbReference>
<dbReference type="CDD" id="cd02022">
    <property type="entry name" value="DPCK"/>
    <property type="match status" value="1"/>
</dbReference>
<evidence type="ECO:0000313" key="4">
    <source>
        <dbReference type="Proteomes" id="UP000324832"/>
    </source>
</evidence>
<dbReference type="Proteomes" id="UP000324832">
    <property type="component" value="Unassembled WGS sequence"/>
</dbReference>
<evidence type="ECO:0000256" key="1">
    <source>
        <dbReference type="ARBA" id="ARBA00022741"/>
    </source>
</evidence>
<dbReference type="AlphaFoldDB" id="A0A5E4QU05"/>
<keyword evidence="2" id="KW-0067">ATP-binding</keyword>
<dbReference type="GO" id="GO:0005524">
    <property type="term" value="F:ATP binding"/>
    <property type="evidence" value="ECO:0007669"/>
    <property type="project" value="UniProtKB-KW"/>
</dbReference>
<dbReference type="PROSITE" id="PS51219">
    <property type="entry name" value="DPCK"/>
    <property type="match status" value="1"/>
</dbReference>
<protein>
    <recommendedName>
        <fullName evidence="5">Dephospho-CoA kinase</fullName>
    </recommendedName>
</protein>
<sequence length="183" mass="21032">MFIVGLTGGISTGKSTVLSIFRENGVAVIDADQVARKVLEPGTRAWREVRNHFGDEVLWPNGKMNRVKLGEIIFSNKKKRTKLNSITHPKIQHEMMKMALKCFISGHSYIIMEVPLLFETGRIDDDQQLERLRNRNEVTEARAIQRIKCQMPLDQKIAMSDFVIDNSGDIEDTREQTEDIIRY</sequence>
<dbReference type="EMBL" id="FZQP02005166">
    <property type="protein sequence ID" value="VVD01090.1"/>
    <property type="molecule type" value="Genomic_DNA"/>
</dbReference>